<feature type="region of interest" description="Disordered" evidence="2">
    <location>
        <begin position="167"/>
        <end position="198"/>
    </location>
</feature>
<evidence type="ECO:0000313" key="5">
    <source>
        <dbReference type="Proteomes" id="UP000504629"/>
    </source>
</evidence>
<feature type="compositionally biased region" description="Low complexity" evidence="2">
    <location>
        <begin position="187"/>
        <end position="198"/>
    </location>
</feature>
<feature type="compositionally biased region" description="Polar residues" evidence="2">
    <location>
        <begin position="97"/>
        <end position="111"/>
    </location>
</feature>
<dbReference type="RefSeq" id="XP_028041599.1">
    <property type="nucleotide sequence ID" value="XM_028185798.1"/>
</dbReference>
<keyword evidence="5" id="KW-1185">Reference proteome</keyword>
<dbReference type="Gene3D" id="3.10.10.10">
    <property type="entry name" value="HIV Type 1 Reverse Transcriptase, subunit A, domain 1"/>
    <property type="match status" value="1"/>
</dbReference>
<dbReference type="InterPro" id="IPR008042">
    <property type="entry name" value="Retrotrans_Pao"/>
</dbReference>
<dbReference type="Gene3D" id="3.30.420.10">
    <property type="entry name" value="Ribonuclease H-like superfamily/Ribonuclease H"/>
    <property type="match status" value="1"/>
</dbReference>
<dbReference type="SUPFAM" id="SSF53098">
    <property type="entry name" value="Ribonuclease H-like"/>
    <property type="match status" value="1"/>
</dbReference>
<dbReference type="GO" id="GO:0071897">
    <property type="term" value="P:DNA biosynthetic process"/>
    <property type="evidence" value="ECO:0007669"/>
    <property type="project" value="UniProtKB-ARBA"/>
</dbReference>
<dbReference type="InterPro" id="IPR040676">
    <property type="entry name" value="DUF5641"/>
</dbReference>
<feature type="region of interest" description="Disordered" evidence="2">
    <location>
        <begin position="238"/>
        <end position="258"/>
    </location>
</feature>
<dbReference type="GO" id="GO:0015074">
    <property type="term" value="P:DNA integration"/>
    <property type="evidence" value="ECO:0007669"/>
    <property type="project" value="InterPro"/>
</dbReference>
<dbReference type="InterPro" id="IPR041588">
    <property type="entry name" value="Integrase_H2C2"/>
</dbReference>
<dbReference type="GO" id="GO:0008270">
    <property type="term" value="F:zinc ion binding"/>
    <property type="evidence" value="ECO:0007669"/>
    <property type="project" value="UniProtKB-KW"/>
</dbReference>
<dbReference type="InterPro" id="IPR001584">
    <property type="entry name" value="Integrase_cat-core"/>
</dbReference>
<feature type="domain" description="Integrase catalytic" evidence="4">
    <location>
        <begin position="1665"/>
        <end position="1847"/>
    </location>
</feature>
<feature type="compositionally biased region" description="Basic and acidic residues" evidence="2">
    <location>
        <begin position="1974"/>
        <end position="1986"/>
    </location>
</feature>
<dbReference type="GeneID" id="114251512"/>
<dbReference type="GO" id="GO:0003676">
    <property type="term" value="F:nucleic acid binding"/>
    <property type="evidence" value="ECO:0007669"/>
    <property type="project" value="InterPro"/>
</dbReference>
<feature type="compositionally biased region" description="Low complexity" evidence="2">
    <location>
        <begin position="121"/>
        <end position="136"/>
    </location>
</feature>
<dbReference type="Pfam" id="PF18701">
    <property type="entry name" value="DUF5641"/>
    <property type="match status" value="1"/>
</dbReference>
<dbReference type="InterPro" id="IPR043502">
    <property type="entry name" value="DNA/RNA_pol_sf"/>
</dbReference>
<dbReference type="InterPro" id="IPR005312">
    <property type="entry name" value="DUF1759"/>
</dbReference>
<organism evidence="5 6">
    <name type="scientific">Bombyx mandarina</name>
    <name type="common">Wild silk moth</name>
    <name type="synonym">Wild silkworm</name>
    <dbReference type="NCBI Taxonomy" id="7092"/>
    <lineage>
        <taxon>Eukaryota</taxon>
        <taxon>Metazoa</taxon>
        <taxon>Ecdysozoa</taxon>
        <taxon>Arthropoda</taxon>
        <taxon>Hexapoda</taxon>
        <taxon>Insecta</taxon>
        <taxon>Pterygota</taxon>
        <taxon>Neoptera</taxon>
        <taxon>Endopterygota</taxon>
        <taxon>Lepidoptera</taxon>
        <taxon>Glossata</taxon>
        <taxon>Ditrysia</taxon>
        <taxon>Bombycoidea</taxon>
        <taxon>Bombycidae</taxon>
        <taxon>Bombycinae</taxon>
        <taxon>Bombyx</taxon>
    </lineage>
</organism>
<keyword evidence="1" id="KW-0863">Zinc-finger</keyword>
<feature type="domain" description="CCHC-type" evidence="3">
    <location>
        <begin position="551"/>
        <end position="568"/>
    </location>
</feature>
<feature type="region of interest" description="Disordered" evidence="2">
    <location>
        <begin position="1473"/>
        <end position="1508"/>
    </location>
</feature>
<reference evidence="6" key="1">
    <citation type="submission" date="2025-08" db="UniProtKB">
        <authorList>
            <consortium name="RefSeq"/>
        </authorList>
    </citation>
    <scope>IDENTIFICATION</scope>
    <source>
        <tissue evidence="6">Silk gland</tissue>
    </source>
</reference>
<sequence>MVLTRSEKMRSSRLDRPGNEAVSGSTSQDAQQRAVSAAPRSGVTQGPPPMAATSSQSTAPRSGVTQGPPPMAAPSSQVEKCPGVPRGSQAMPPSRQILPTQYSPASPTGPNSGVCRRVVRPPSTATPATTSGDAATESVVSASQNRKESALTANQIVHGSHITDAAAKISTTEEGSTLRDGMAPPVRGSSRKSSQQSQRLLLMARLKEEHLRAKEEQARLQAELAAARISTLEAEALVEEEEDARTTLTEDENEQSQRIDTWLSQQRSIALQGVEERVMQPTHGSPATIEQPQLELPAPIEQLKLPAPAAAPIAAPVAPKSDIAELAAAIATAARQARPGPSHRYYGELPVYSGSHQEWLSFKVAYAESADSFSAAENTARLRRTLRGRAREAVENLLLHYTEPAEIMRTLESRFGRPEAIAATELERLRALPRCTDTPRDICVFANKVNNVVAALRALDRVHYMYNPELTNITSEKLPSTLRHRWFEFSATQPAGEPDLVKLSRFLQREADLCSPYAQPEPETRVENTSGRRKMVNTPQRTHTTQAKEERKCAACQKPGHIPQDCPEFKRAAVSERWDTAKRENLCFRCLRFRSRGHVCKKKKCGVDSCERTHHELLHKKPAWQKPKEKEEAVTSTWAARSATAYLKMAPITVIGPAGEADTWALLDDGSTISLIDEDFARRVGAKGPIEPLFITAIGDNKIDATRSRRVPLKLCGRTGEPQELNLRTVNGLKLTPQRLNIEVLASCHHLTDLRHHFKTSYASPKILIGQDNWHLLVTEEMRTGRRDQPVASRTPLGWVVHGAHPGGKRQRVNFVAHATTADANMDEALRHYFAIEGLTVAAKTPKNDPDERALKILRETTHQQPDGRYETALLWREEGLKMPNNFEAALNRLTSVEKKLEKDPNLKERYKQQMDALVAKGYAEVAPSTGTKDRTWYLPHFGVTHPMKPDKIRIVHDAAAKTRGKSLNDFLLTGPDLLQSLPGVMMRFRQHAVAVSADITEMFMQIGVRSEDRDALRYLWREDPSQEPTEYRMKSIIFGATSSPATAIYVKNANAEKYRLQYPDAADAIVRNHYMDDYLGSYRTSEDAIRIANEVRAVHRQGHFELRKWTSNNEEVRCHMTDEAPPTSVTLSDGTEIERVLGLVWRPAEDVLAFNLDMARIPKEVLESSAPTKRQALRIMMSVYDPQGIASPVTVGAKKILQETWRRGTAWDSPLDEDLCAMWREWIDHLRRLRGVSVPRCYPGYSDAANLQLHTYVDASESAYAAALYWRAEMPDGEIRTSLVLAKARVAPLKLTSIPRLELQAAVMGSRMAAAVTEEHDRKPDARVFWTDSATVLTWLRTGSRSYRPFVAHRIAAIEENSTVEEWRWVPTKENVADDATRELPVGFERNHRWFIGPEYLRRHPDDWPVQRTARRAEETGEEKCATLAVSRESLGEAIPDPRRFSKWEKYLRATGRILQFVDLCRRSRERTHYKRTRRNPRSDPTWEKNRKKTTSKTPLNTPRTPEQAVIQWKTLDADTLRRAETLIWQQSQRAAFEEEILTLQRGKQISPASRLRNLSVTYADGILRINGRIGNIEGADVITSPLVLDGSRRETRLMIDFIHRKMHHAGTEATIAECRQSYWVLRLRPVTRSVIHNCLPCRIRKDTPPRPATGDHPPSRLAHHRRPFTYVGLDYFGPYQVTTGRSTQKHYVAIFTCLTTRAVHLEPAASLSTDSAVMALRRMIARRGAPTEIWSDNGTNLRGADKELRQALDKATEHEASLRLIQWRFIPPGAPFMGGAWERMVRAVKAALSATEQPRHPTPEIFHTLLAEAEFTVNSRPLTHVSVSADDPDPLTPNHFLLGGPARVPVPGKFDDADLIGRAHWRAAQRLADVFWSRWLREYLPDLQNRREPHSRGPALKIGDVVIIADGTLPRNTWPRGIIQEVYPGADGITRVVDVRTAGGILRRPAKKIIVLPTMSAAHQGGCSDVNDAARREDVRDGHE</sequence>
<dbReference type="Pfam" id="PF05380">
    <property type="entry name" value="Peptidase_A17"/>
    <property type="match status" value="1"/>
</dbReference>
<dbReference type="InterPro" id="IPR001878">
    <property type="entry name" value="Znf_CCHC"/>
</dbReference>
<dbReference type="CDD" id="cd01644">
    <property type="entry name" value="RT_pepA17"/>
    <property type="match status" value="1"/>
</dbReference>
<dbReference type="InterPro" id="IPR043128">
    <property type="entry name" value="Rev_trsase/Diguanyl_cyclase"/>
</dbReference>
<evidence type="ECO:0000259" key="3">
    <source>
        <dbReference type="PROSITE" id="PS50158"/>
    </source>
</evidence>
<accession>A0A6J2KN83</accession>
<dbReference type="InterPro" id="IPR036875">
    <property type="entry name" value="Znf_CCHC_sf"/>
</dbReference>
<dbReference type="Gene3D" id="3.30.70.270">
    <property type="match status" value="1"/>
</dbReference>
<protein>
    <submittedName>
        <fullName evidence="6">Uncharacterized protein LOC114251512</fullName>
    </submittedName>
</protein>
<dbReference type="KEGG" id="bman:114251512"/>
<feature type="region of interest" description="Disordered" evidence="2">
    <location>
        <begin position="1"/>
        <end position="148"/>
    </location>
</feature>
<evidence type="ECO:0000259" key="4">
    <source>
        <dbReference type="PROSITE" id="PS50994"/>
    </source>
</evidence>
<evidence type="ECO:0000256" key="1">
    <source>
        <dbReference type="PROSITE-ProRule" id="PRU00047"/>
    </source>
</evidence>
<dbReference type="PANTHER" id="PTHR47331:SF1">
    <property type="entry name" value="GAG-LIKE PROTEIN"/>
    <property type="match status" value="1"/>
</dbReference>
<dbReference type="InterPro" id="IPR036397">
    <property type="entry name" value="RNaseH_sf"/>
</dbReference>
<dbReference type="GO" id="GO:0042575">
    <property type="term" value="C:DNA polymerase complex"/>
    <property type="evidence" value="ECO:0007669"/>
    <property type="project" value="UniProtKB-ARBA"/>
</dbReference>
<gene>
    <name evidence="6" type="primary">LOC114251512</name>
</gene>
<dbReference type="PROSITE" id="PS50158">
    <property type="entry name" value="ZF_CCHC"/>
    <property type="match status" value="1"/>
</dbReference>
<name>A0A6J2KN83_BOMMA</name>
<proteinExistence type="predicted"/>
<keyword evidence="1" id="KW-0862">Zinc</keyword>
<feature type="compositionally biased region" description="Acidic residues" evidence="2">
    <location>
        <begin position="238"/>
        <end position="254"/>
    </location>
</feature>
<dbReference type="SUPFAM" id="SSF57756">
    <property type="entry name" value="Retrovirus zinc finger-like domains"/>
    <property type="match status" value="1"/>
</dbReference>
<feature type="region of interest" description="Disordered" evidence="2">
    <location>
        <begin position="518"/>
        <end position="551"/>
    </location>
</feature>
<dbReference type="InterPro" id="IPR012337">
    <property type="entry name" value="RNaseH-like_sf"/>
</dbReference>
<dbReference type="Pfam" id="PF17921">
    <property type="entry name" value="Integrase_H2C2"/>
    <property type="match status" value="1"/>
</dbReference>
<evidence type="ECO:0000256" key="2">
    <source>
        <dbReference type="SAM" id="MobiDB-lite"/>
    </source>
</evidence>
<dbReference type="PROSITE" id="PS50994">
    <property type="entry name" value="INTEGRASE"/>
    <property type="match status" value="1"/>
</dbReference>
<feature type="compositionally biased region" description="Polar residues" evidence="2">
    <location>
        <begin position="1497"/>
        <end position="1506"/>
    </location>
</feature>
<keyword evidence="1" id="KW-0479">Metal-binding</keyword>
<feature type="compositionally biased region" description="Polar residues" evidence="2">
    <location>
        <begin position="52"/>
        <end position="65"/>
    </location>
</feature>
<dbReference type="Pfam" id="PF03564">
    <property type="entry name" value="DUF1759"/>
    <property type="match status" value="1"/>
</dbReference>
<feature type="region of interest" description="Disordered" evidence="2">
    <location>
        <begin position="1965"/>
        <end position="1986"/>
    </location>
</feature>
<feature type="compositionally biased region" description="Basic and acidic residues" evidence="2">
    <location>
        <begin position="1"/>
        <end position="18"/>
    </location>
</feature>
<dbReference type="PANTHER" id="PTHR47331">
    <property type="entry name" value="PHD-TYPE DOMAIN-CONTAINING PROTEIN"/>
    <property type="match status" value="1"/>
</dbReference>
<dbReference type="SUPFAM" id="SSF56672">
    <property type="entry name" value="DNA/RNA polymerases"/>
    <property type="match status" value="1"/>
</dbReference>
<feature type="compositionally biased region" description="Polar residues" evidence="2">
    <location>
        <begin position="22"/>
        <end position="34"/>
    </location>
</feature>
<dbReference type="OrthoDB" id="10049357at2759"/>
<dbReference type="Proteomes" id="UP000504629">
    <property type="component" value="Unplaced"/>
</dbReference>
<evidence type="ECO:0000313" key="6">
    <source>
        <dbReference type="RefSeq" id="XP_028041599.1"/>
    </source>
</evidence>